<sequence length="141" mass="15987">MTAVPMITFSVAEIHEVFRRNMRSSKHDQSDHSHDEIDEEVDVDSGRGDGGGEHPPQDHHHHFFHNFFHKNSNNSDVDALDAAVVVVNGNGNGLLDMYKHNLKFMNSVWGLYNRYAPQAFQKNEEHSEQIQCDNGTKSSSI</sequence>
<evidence type="ECO:0000313" key="2">
    <source>
        <dbReference type="EMBL" id="KPM11385.1"/>
    </source>
</evidence>
<evidence type="ECO:0000256" key="1">
    <source>
        <dbReference type="SAM" id="MobiDB-lite"/>
    </source>
</evidence>
<name>A0A132ALC4_SARSC</name>
<feature type="compositionally biased region" description="Basic and acidic residues" evidence="1">
    <location>
        <begin position="22"/>
        <end position="35"/>
    </location>
</feature>
<dbReference type="AlphaFoldDB" id="A0A132ALC4"/>
<accession>A0A132ALC4</accession>
<protein>
    <submittedName>
        <fullName evidence="2">Uncharacterized protein</fullName>
    </submittedName>
</protein>
<organism evidence="2 3">
    <name type="scientific">Sarcoptes scabiei</name>
    <name type="common">Itch mite</name>
    <name type="synonym">Acarus scabiei</name>
    <dbReference type="NCBI Taxonomy" id="52283"/>
    <lineage>
        <taxon>Eukaryota</taxon>
        <taxon>Metazoa</taxon>
        <taxon>Ecdysozoa</taxon>
        <taxon>Arthropoda</taxon>
        <taxon>Chelicerata</taxon>
        <taxon>Arachnida</taxon>
        <taxon>Acari</taxon>
        <taxon>Acariformes</taxon>
        <taxon>Sarcoptiformes</taxon>
        <taxon>Astigmata</taxon>
        <taxon>Psoroptidia</taxon>
        <taxon>Sarcoptoidea</taxon>
        <taxon>Sarcoptidae</taxon>
        <taxon>Sarcoptinae</taxon>
        <taxon>Sarcoptes</taxon>
    </lineage>
</organism>
<gene>
    <name evidence="2" type="ORF">QR98_0099560</name>
</gene>
<dbReference type="OrthoDB" id="6479173at2759"/>
<feature type="region of interest" description="Disordered" evidence="1">
    <location>
        <begin position="22"/>
        <end position="62"/>
    </location>
</feature>
<reference evidence="2 3" key="1">
    <citation type="journal article" date="2015" name="Parasit. Vectors">
        <title>Draft genome of the scabies mite.</title>
        <authorList>
            <person name="Rider S.D.Jr."/>
            <person name="Morgan M.S."/>
            <person name="Arlian L.G."/>
        </authorList>
    </citation>
    <scope>NUCLEOTIDE SEQUENCE [LARGE SCALE GENOMIC DNA]</scope>
    <source>
        <strain evidence="2">Arlian Lab</strain>
    </source>
</reference>
<proteinExistence type="predicted"/>
<dbReference type="Proteomes" id="UP000616769">
    <property type="component" value="Unassembled WGS sequence"/>
</dbReference>
<dbReference type="VEuPathDB" id="VectorBase:SSCA009553"/>
<comment type="caution">
    <text evidence="2">The sequence shown here is derived from an EMBL/GenBank/DDBJ whole genome shotgun (WGS) entry which is preliminary data.</text>
</comment>
<dbReference type="EMBL" id="JXLN01017085">
    <property type="protein sequence ID" value="KPM11385.1"/>
    <property type="molecule type" value="Genomic_DNA"/>
</dbReference>
<evidence type="ECO:0000313" key="3">
    <source>
        <dbReference type="Proteomes" id="UP000616769"/>
    </source>
</evidence>
<feature type="compositionally biased region" description="Basic and acidic residues" evidence="1">
    <location>
        <begin position="44"/>
        <end position="58"/>
    </location>
</feature>